<organism evidence="1 2">
    <name type="scientific">Lasius platythorax</name>
    <dbReference type="NCBI Taxonomy" id="488582"/>
    <lineage>
        <taxon>Eukaryota</taxon>
        <taxon>Metazoa</taxon>
        <taxon>Ecdysozoa</taxon>
        <taxon>Arthropoda</taxon>
        <taxon>Hexapoda</taxon>
        <taxon>Insecta</taxon>
        <taxon>Pterygota</taxon>
        <taxon>Neoptera</taxon>
        <taxon>Endopterygota</taxon>
        <taxon>Hymenoptera</taxon>
        <taxon>Apocrita</taxon>
        <taxon>Aculeata</taxon>
        <taxon>Formicoidea</taxon>
        <taxon>Formicidae</taxon>
        <taxon>Formicinae</taxon>
        <taxon>Lasius</taxon>
        <taxon>Lasius</taxon>
    </lineage>
</organism>
<dbReference type="Proteomes" id="UP001497644">
    <property type="component" value="Chromosome 4"/>
</dbReference>
<dbReference type="EMBL" id="OZ034827">
    <property type="protein sequence ID" value="CAL1683665.1"/>
    <property type="molecule type" value="Genomic_DNA"/>
</dbReference>
<evidence type="ECO:0000313" key="2">
    <source>
        <dbReference type="Proteomes" id="UP001497644"/>
    </source>
</evidence>
<name>A0AAV2NWD8_9HYME</name>
<proteinExistence type="predicted"/>
<evidence type="ECO:0000313" key="1">
    <source>
        <dbReference type="EMBL" id="CAL1683665.1"/>
    </source>
</evidence>
<protein>
    <submittedName>
        <fullName evidence="1">Uncharacterized protein</fullName>
    </submittedName>
</protein>
<dbReference type="AlphaFoldDB" id="A0AAV2NWD8"/>
<accession>A0AAV2NWD8</accession>
<sequence>MTTIEENAPRVHPYDLAMARVRRQLSRQLAVCGGWKNAGQKERETPTGRPAASILHVSSPLVHATPLDKGHAI</sequence>
<keyword evidence="2" id="KW-1185">Reference proteome</keyword>
<reference evidence="1" key="1">
    <citation type="submission" date="2024-04" db="EMBL/GenBank/DDBJ databases">
        <authorList>
            <consortium name="Molecular Ecology Group"/>
        </authorList>
    </citation>
    <scope>NUCLEOTIDE SEQUENCE</scope>
</reference>
<gene>
    <name evidence="1" type="ORF">LPLAT_LOCUS9349</name>
</gene>